<dbReference type="RefSeq" id="WP_322608930.1">
    <property type="nucleotide sequence ID" value="NZ_JARVCO010000010.1"/>
</dbReference>
<evidence type="ECO:0000313" key="6">
    <source>
        <dbReference type="EMBL" id="MDZ8119142.1"/>
    </source>
</evidence>
<keyword evidence="1" id="KW-0678">Repressor</keyword>
<dbReference type="GO" id="GO:0003677">
    <property type="term" value="F:DNA binding"/>
    <property type="evidence" value="ECO:0007669"/>
    <property type="project" value="UniProtKB-KW"/>
</dbReference>
<dbReference type="CDD" id="cd06267">
    <property type="entry name" value="PBP1_LacI_sugar_binding-like"/>
    <property type="match status" value="1"/>
</dbReference>
<feature type="domain" description="HTH lacI-type" evidence="5">
    <location>
        <begin position="5"/>
        <end position="60"/>
    </location>
</feature>
<proteinExistence type="predicted"/>
<keyword evidence="3 6" id="KW-0238">DNA-binding</keyword>
<comment type="caution">
    <text evidence="6">The sequence shown here is derived from an EMBL/GenBank/DDBJ whole genome shotgun (WGS) entry which is preliminary data.</text>
</comment>
<keyword evidence="4" id="KW-0804">Transcription</keyword>
<dbReference type="PANTHER" id="PTHR30146">
    <property type="entry name" value="LACI-RELATED TRANSCRIPTIONAL REPRESSOR"/>
    <property type="match status" value="1"/>
</dbReference>
<dbReference type="Proteomes" id="UP001290861">
    <property type="component" value="Unassembled WGS sequence"/>
</dbReference>
<dbReference type="InterPro" id="IPR000843">
    <property type="entry name" value="HTH_LacI"/>
</dbReference>
<accession>A0ABU5MY74</accession>
<dbReference type="PANTHER" id="PTHR30146:SF148">
    <property type="entry name" value="HTH-TYPE TRANSCRIPTIONAL REPRESSOR PURR-RELATED"/>
    <property type="match status" value="1"/>
</dbReference>
<evidence type="ECO:0000256" key="4">
    <source>
        <dbReference type="ARBA" id="ARBA00023163"/>
    </source>
</evidence>
<gene>
    <name evidence="6" type="ORF">P9H32_10945</name>
</gene>
<dbReference type="InterPro" id="IPR028082">
    <property type="entry name" value="Peripla_BP_I"/>
</dbReference>
<protein>
    <submittedName>
        <fullName evidence="6">LacI family DNA-binding transcriptional regulator</fullName>
    </submittedName>
</protein>
<evidence type="ECO:0000313" key="7">
    <source>
        <dbReference type="Proteomes" id="UP001290861"/>
    </source>
</evidence>
<dbReference type="InterPro" id="IPR046335">
    <property type="entry name" value="LacI/GalR-like_sensor"/>
</dbReference>
<dbReference type="SUPFAM" id="SSF53822">
    <property type="entry name" value="Periplasmic binding protein-like I"/>
    <property type="match status" value="1"/>
</dbReference>
<organism evidence="6 7">
    <name type="scientific">Pontiella agarivorans</name>
    <dbReference type="NCBI Taxonomy" id="3038953"/>
    <lineage>
        <taxon>Bacteria</taxon>
        <taxon>Pseudomonadati</taxon>
        <taxon>Kiritimatiellota</taxon>
        <taxon>Kiritimatiellia</taxon>
        <taxon>Kiritimatiellales</taxon>
        <taxon>Pontiellaceae</taxon>
        <taxon>Pontiella</taxon>
    </lineage>
</organism>
<dbReference type="InterPro" id="IPR010982">
    <property type="entry name" value="Lambda_DNA-bd_dom_sf"/>
</dbReference>
<dbReference type="PROSITE" id="PS00356">
    <property type="entry name" value="HTH_LACI_1"/>
    <property type="match status" value="1"/>
</dbReference>
<evidence type="ECO:0000256" key="2">
    <source>
        <dbReference type="ARBA" id="ARBA00023015"/>
    </source>
</evidence>
<dbReference type="Gene3D" id="3.40.50.2300">
    <property type="match status" value="2"/>
</dbReference>
<dbReference type="SMART" id="SM00354">
    <property type="entry name" value="HTH_LACI"/>
    <property type="match status" value="1"/>
</dbReference>
<evidence type="ECO:0000259" key="5">
    <source>
        <dbReference type="PROSITE" id="PS50932"/>
    </source>
</evidence>
<dbReference type="Gene3D" id="1.10.260.40">
    <property type="entry name" value="lambda repressor-like DNA-binding domains"/>
    <property type="match status" value="1"/>
</dbReference>
<dbReference type="EMBL" id="JARVCO010000010">
    <property type="protein sequence ID" value="MDZ8119142.1"/>
    <property type="molecule type" value="Genomic_DNA"/>
</dbReference>
<dbReference type="SUPFAM" id="SSF47413">
    <property type="entry name" value="lambda repressor-like DNA-binding domains"/>
    <property type="match status" value="1"/>
</dbReference>
<evidence type="ECO:0000256" key="3">
    <source>
        <dbReference type="ARBA" id="ARBA00023125"/>
    </source>
</evidence>
<dbReference type="CDD" id="cd01392">
    <property type="entry name" value="HTH_LacI"/>
    <property type="match status" value="1"/>
</dbReference>
<dbReference type="PROSITE" id="PS50932">
    <property type="entry name" value="HTH_LACI_2"/>
    <property type="match status" value="1"/>
</dbReference>
<dbReference type="Pfam" id="PF13377">
    <property type="entry name" value="Peripla_BP_3"/>
    <property type="match status" value="1"/>
</dbReference>
<reference evidence="6 7" key="1">
    <citation type="journal article" date="2024" name="Appl. Environ. Microbiol.">
        <title>Pontiella agarivorans sp. nov., a novel marine anaerobic bacterium capable of degrading macroalgal polysaccharides and fixing nitrogen.</title>
        <authorList>
            <person name="Liu N."/>
            <person name="Kivenson V."/>
            <person name="Peng X."/>
            <person name="Cui Z."/>
            <person name="Lankiewicz T.S."/>
            <person name="Gosselin K.M."/>
            <person name="English C.J."/>
            <person name="Blair E.M."/>
            <person name="O'Malley M.A."/>
            <person name="Valentine D.L."/>
        </authorList>
    </citation>
    <scope>NUCLEOTIDE SEQUENCE [LARGE SCALE GENOMIC DNA]</scope>
    <source>
        <strain evidence="6 7">NLcol2</strain>
    </source>
</reference>
<evidence type="ECO:0000256" key="1">
    <source>
        <dbReference type="ARBA" id="ARBA00022491"/>
    </source>
</evidence>
<dbReference type="Pfam" id="PF00356">
    <property type="entry name" value="LacI"/>
    <property type="match status" value="1"/>
</dbReference>
<name>A0ABU5MY74_9BACT</name>
<keyword evidence="7" id="KW-1185">Reference proteome</keyword>
<keyword evidence="2" id="KW-0805">Transcription regulation</keyword>
<sequence length="357" mass="40063">MNPNATMKDVAKASGVSYQSVSRILSGGANLHSPTTVRRVEMAAKKLGYIPNLFAIGLQGRKTRSVGIVIDPSKQSFTGEIFRGIYDILMERNYLPILLFHSLDDPVDAVVRRLAARRVEGFIIHPNLKQVQDVADSVRKYRLPVICVDEYLSNDWNTDFVGTDDALGSRKGIEHLLRLGHRRFAALFIDKPNLKVRFEAVEETLTHCEEKCFLQRIDRWDFDDNSRNQKRIRKILQQQAAPTAIVACGDFMLPPIYNAIHELGLRIPEDISVLGFGDTNFSRCLVPPVTTLKQDAYGVGSKAAEILIDRLNNPEESPVVKSIRFSPSLLVRGSTAQPKSRNRTKTNGDLELQHLNS</sequence>